<feature type="transmembrane region" description="Helical" evidence="1">
    <location>
        <begin position="16"/>
        <end position="35"/>
    </location>
</feature>
<evidence type="ECO:0000259" key="2">
    <source>
        <dbReference type="Pfam" id="PF01757"/>
    </source>
</evidence>
<dbReference type="GO" id="GO:0000271">
    <property type="term" value="P:polysaccharide biosynthetic process"/>
    <property type="evidence" value="ECO:0007669"/>
    <property type="project" value="TreeGrafter"/>
</dbReference>
<feature type="transmembrane region" description="Helical" evidence="1">
    <location>
        <begin position="383"/>
        <end position="402"/>
    </location>
</feature>
<dbReference type="PANTHER" id="PTHR23028:SF53">
    <property type="entry name" value="ACYL_TRANSF_3 DOMAIN-CONTAINING PROTEIN"/>
    <property type="match status" value="1"/>
</dbReference>
<dbReference type="InterPro" id="IPR002656">
    <property type="entry name" value="Acyl_transf_3_dom"/>
</dbReference>
<comment type="caution">
    <text evidence="3">The sequence shown here is derived from an EMBL/GenBank/DDBJ whole genome shotgun (WGS) entry which is preliminary data.</text>
</comment>
<organism evidence="3 4">
    <name type="scientific">Dictyobacter vulcani</name>
    <dbReference type="NCBI Taxonomy" id="2607529"/>
    <lineage>
        <taxon>Bacteria</taxon>
        <taxon>Bacillati</taxon>
        <taxon>Chloroflexota</taxon>
        <taxon>Ktedonobacteria</taxon>
        <taxon>Ktedonobacterales</taxon>
        <taxon>Dictyobacteraceae</taxon>
        <taxon>Dictyobacter</taxon>
    </lineage>
</organism>
<sequence>MALMTSPKTSNQKNTIAVLDGVRAFACFLVIGYHINKFSHDAHVWNYGQFGGVTTGFALVGGYGVTLFFVLSGFLLFIPFTKSLLFCDAWPSPRTYYLRRIFRIWPGYYFSLAILLLLVAPNYLHFDHLKQLFLFATFLMDSSKQTYQAINGPFWTLAVEWQYYMLLPLIAISIRWVVSKTDDQKKRGVLLFLCLLALVAWGLVTRAWGRSFDINPNQQLWLPVYLHNFVRFCLYGQSGKYLEDFAIGMMVCVAYQLIQRHPEALASRLIKQSSWGIWLLGVACFCFMSLWFLTGYYSVLVPYIGAHNWLVELGFAISFGLCVLALLCGPISLRWFWETKPLRWLGLLSYGLYIWHEPLLFFFQDYLLRPFIGWPNPVRYGLYWASIILIAIPLCYAFYRIIELPWIEVGVKYIRSRKPIDNAQPAAKAQVEQAV</sequence>
<evidence type="ECO:0000313" key="4">
    <source>
        <dbReference type="Proteomes" id="UP000326912"/>
    </source>
</evidence>
<dbReference type="Proteomes" id="UP000326912">
    <property type="component" value="Unassembled WGS sequence"/>
</dbReference>
<feature type="transmembrane region" description="Helical" evidence="1">
    <location>
        <begin position="161"/>
        <end position="178"/>
    </location>
</feature>
<evidence type="ECO:0000313" key="3">
    <source>
        <dbReference type="EMBL" id="GER88795.1"/>
    </source>
</evidence>
<dbReference type="Pfam" id="PF01757">
    <property type="entry name" value="Acyl_transf_3"/>
    <property type="match status" value="1"/>
</dbReference>
<proteinExistence type="predicted"/>
<feature type="transmembrane region" description="Helical" evidence="1">
    <location>
        <begin position="344"/>
        <end position="363"/>
    </location>
</feature>
<dbReference type="EMBL" id="BKZW01000001">
    <property type="protein sequence ID" value="GER88795.1"/>
    <property type="molecule type" value="Genomic_DNA"/>
</dbReference>
<feature type="transmembrane region" description="Helical" evidence="1">
    <location>
        <begin position="313"/>
        <end position="337"/>
    </location>
</feature>
<dbReference type="InterPro" id="IPR050879">
    <property type="entry name" value="Acyltransferase_3"/>
</dbReference>
<evidence type="ECO:0000256" key="1">
    <source>
        <dbReference type="SAM" id="Phobius"/>
    </source>
</evidence>
<keyword evidence="4" id="KW-1185">Reference proteome</keyword>
<dbReference type="GO" id="GO:0016747">
    <property type="term" value="F:acyltransferase activity, transferring groups other than amino-acyl groups"/>
    <property type="evidence" value="ECO:0007669"/>
    <property type="project" value="InterPro"/>
</dbReference>
<dbReference type="AlphaFoldDB" id="A0A5J4KLQ8"/>
<protein>
    <recommendedName>
        <fullName evidence="2">Acyltransferase 3 domain-containing protein</fullName>
    </recommendedName>
</protein>
<accession>A0A5J4KLQ8</accession>
<feature type="transmembrane region" description="Helical" evidence="1">
    <location>
        <begin position="229"/>
        <end position="255"/>
    </location>
</feature>
<feature type="transmembrane region" description="Helical" evidence="1">
    <location>
        <begin position="190"/>
        <end position="209"/>
    </location>
</feature>
<feature type="transmembrane region" description="Helical" evidence="1">
    <location>
        <begin position="55"/>
        <end position="80"/>
    </location>
</feature>
<gene>
    <name evidence="3" type="ORF">KDW_29570</name>
</gene>
<dbReference type="PANTHER" id="PTHR23028">
    <property type="entry name" value="ACETYLTRANSFERASE"/>
    <property type="match status" value="1"/>
</dbReference>
<keyword evidence="1" id="KW-0472">Membrane</keyword>
<feature type="transmembrane region" description="Helical" evidence="1">
    <location>
        <begin position="275"/>
        <end position="293"/>
    </location>
</feature>
<dbReference type="GO" id="GO:0016020">
    <property type="term" value="C:membrane"/>
    <property type="evidence" value="ECO:0007669"/>
    <property type="project" value="TreeGrafter"/>
</dbReference>
<reference evidence="3 4" key="1">
    <citation type="submission" date="2019-10" db="EMBL/GenBank/DDBJ databases">
        <title>Dictyobacter vulcani sp. nov., within the class Ktedonobacteria, isolated from soil of volcanic Mt. Zao.</title>
        <authorList>
            <person name="Zheng Y."/>
            <person name="Wang C.M."/>
            <person name="Sakai Y."/>
            <person name="Abe K."/>
            <person name="Yokota A."/>
            <person name="Yabe S."/>
        </authorList>
    </citation>
    <scope>NUCLEOTIDE SEQUENCE [LARGE SCALE GENOMIC DNA]</scope>
    <source>
        <strain evidence="3 4">W12</strain>
    </source>
</reference>
<feature type="domain" description="Acyltransferase 3" evidence="2">
    <location>
        <begin position="18"/>
        <end position="399"/>
    </location>
</feature>
<keyword evidence="1" id="KW-1133">Transmembrane helix</keyword>
<keyword evidence="1" id="KW-0812">Transmembrane</keyword>
<name>A0A5J4KLQ8_9CHLR</name>
<feature type="transmembrane region" description="Helical" evidence="1">
    <location>
        <begin position="101"/>
        <end position="124"/>
    </location>
</feature>